<dbReference type="EMBL" id="BNCO01000048">
    <property type="protein sequence ID" value="GIL61927.1"/>
    <property type="molecule type" value="Genomic_DNA"/>
</dbReference>
<evidence type="ECO:0000256" key="9">
    <source>
        <dbReference type="ARBA" id="ARBA00023065"/>
    </source>
</evidence>
<dbReference type="PANTHER" id="PTHR10582:SF2">
    <property type="entry name" value="INACTIVE"/>
    <property type="match status" value="1"/>
</dbReference>
<dbReference type="GO" id="GO:0005216">
    <property type="term" value="F:monoatomic ion channel activity"/>
    <property type="evidence" value="ECO:0007669"/>
    <property type="project" value="InterPro"/>
</dbReference>
<feature type="transmembrane region" description="Helical" evidence="14">
    <location>
        <begin position="454"/>
        <end position="474"/>
    </location>
</feature>
<dbReference type="GO" id="GO:0005886">
    <property type="term" value="C:plasma membrane"/>
    <property type="evidence" value="ECO:0007669"/>
    <property type="project" value="UniProtKB-SubCell"/>
</dbReference>
<dbReference type="InterPro" id="IPR002110">
    <property type="entry name" value="Ankyrin_rpt"/>
</dbReference>
<keyword evidence="6" id="KW-0677">Repeat</keyword>
<name>A0A8J4F6I4_9CHLO</name>
<keyword evidence="10 14" id="KW-0472">Membrane</keyword>
<evidence type="ECO:0000313" key="16">
    <source>
        <dbReference type="EMBL" id="GIL61927.1"/>
    </source>
</evidence>
<dbReference type="Pfam" id="PF12796">
    <property type="entry name" value="Ank_2"/>
    <property type="match status" value="1"/>
</dbReference>
<feature type="repeat" description="ANK" evidence="12">
    <location>
        <begin position="102"/>
        <end position="134"/>
    </location>
</feature>
<dbReference type="InterPro" id="IPR005821">
    <property type="entry name" value="Ion_trans_dom"/>
</dbReference>
<comment type="caution">
    <text evidence="16">The sequence shown here is derived from an EMBL/GenBank/DDBJ whole genome shotgun (WGS) entry which is preliminary data.</text>
</comment>
<evidence type="ECO:0000256" key="7">
    <source>
        <dbReference type="ARBA" id="ARBA00022837"/>
    </source>
</evidence>
<keyword evidence="5 14" id="KW-0812">Transmembrane</keyword>
<evidence type="ECO:0000256" key="13">
    <source>
        <dbReference type="SAM" id="MobiDB-lite"/>
    </source>
</evidence>
<dbReference type="Pfam" id="PF00520">
    <property type="entry name" value="Ion_trans"/>
    <property type="match status" value="1"/>
</dbReference>
<evidence type="ECO:0000256" key="11">
    <source>
        <dbReference type="ARBA" id="ARBA00023303"/>
    </source>
</evidence>
<evidence type="ECO:0000256" key="5">
    <source>
        <dbReference type="ARBA" id="ARBA00022692"/>
    </source>
</evidence>
<evidence type="ECO:0000256" key="4">
    <source>
        <dbReference type="ARBA" id="ARBA00022568"/>
    </source>
</evidence>
<protein>
    <recommendedName>
        <fullName evidence="15">Ion transport domain-containing protein</fullName>
    </recommendedName>
</protein>
<reference evidence="16" key="1">
    <citation type="journal article" date="2021" name="Proc. Natl. Acad. Sci. U.S.A.">
        <title>Three genomes in the algal genus Volvox reveal the fate of a haploid sex-determining region after a transition to homothallism.</title>
        <authorList>
            <person name="Yamamoto K."/>
            <person name="Hamaji T."/>
            <person name="Kawai-Toyooka H."/>
            <person name="Matsuzaki R."/>
            <person name="Takahashi F."/>
            <person name="Nishimura Y."/>
            <person name="Kawachi M."/>
            <person name="Noguchi H."/>
            <person name="Minakuchi Y."/>
            <person name="Umen J.G."/>
            <person name="Toyoda A."/>
            <person name="Nozaki H."/>
        </authorList>
    </citation>
    <scope>NUCLEOTIDE SEQUENCE</scope>
    <source>
        <strain evidence="16">NIES-3780</strain>
    </source>
</reference>
<evidence type="ECO:0000256" key="14">
    <source>
        <dbReference type="SAM" id="Phobius"/>
    </source>
</evidence>
<gene>
    <name evidence="16" type="ORF">Vafri_16251</name>
</gene>
<dbReference type="Gene3D" id="1.25.40.20">
    <property type="entry name" value="Ankyrin repeat-containing domain"/>
    <property type="match status" value="1"/>
</dbReference>
<proteinExistence type="predicted"/>
<feature type="transmembrane region" description="Helical" evidence="14">
    <location>
        <begin position="514"/>
        <end position="536"/>
    </location>
</feature>
<comment type="subcellular location">
    <subcellularLocation>
        <location evidence="1">Cell membrane</location>
        <topology evidence="1">Multi-pass membrane protein</topology>
    </subcellularLocation>
</comment>
<keyword evidence="11" id="KW-0407">Ion channel</keyword>
<keyword evidence="4" id="KW-0109">Calcium transport</keyword>
<evidence type="ECO:0000256" key="1">
    <source>
        <dbReference type="ARBA" id="ARBA00004651"/>
    </source>
</evidence>
<feature type="transmembrane region" description="Helical" evidence="14">
    <location>
        <begin position="383"/>
        <end position="401"/>
    </location>
</feature>
<evidence type="ECO:0000256" key="8">
    <source>
        <dbReference type="ARBA" id="ARBA00022989"/>
    </source>
</evidence>
<accession>A0A8J4F6I4</accession>
<dbReference type="AlphaFoldDB" id="A0A8J4F6I4"/>
<keyword evidence="9" id="KW-0406">Ion transport</keyword>
<dbReference type="PROSITE" id="PS50088">
    <property type="entry name" value="ANK_REPEAT"/>
    <property type="match status" value="1"/>
</dbReference>
<keyword evidence="12" id="KW-0040">ANK repeat</keyword>
<feature type="domain" description="Ion transport" evidence="15">
    <location>
        <begin position="372"/>
        <end position="541"/>
    </location>
</feature>
<keyword evidence="8 14" id="KW-1133">Transmembrane helix</keyword>
<evidence type="ECO:0000256" key="10">
    <source>
        <dbReference type="ARBA" id="ARBA00023136"/>
    </source>
</evidence>
<dbReference type="PANTHER" id="PTHR10582">
    <property type="entry name" value="TRANSIENT RECEPTOR POTENTIAL ION CHANNEL PROTEIN"/>
    <property type="match status" value="1"/>
</dbReference>
<keyword evidence="2" id="KW-0813">Transport</keyword>
<organism evidence="16 17">
    <name type="scientific">Volvox africanus</name>
    <dbReference type="NCBI Taxonomy" id="51714"/>
    <lineage>
        <taxon>Eukaryota</taxon>
        <taxon>Viridiplantae</taxon>
        <taxon>Chlorophyta</taxon>
        <taxon>core chlorophytes</taxon>
        <taxon>Chlorophyceae</taxon>
        <taxon>CS clade</taxon>
        <taxon>Chlamydomonadales</taxon>
        <taxon>Volvocaceae</taxon>
        <taxon>Volvox</taxon>
    </lineage>
</organism>
<keyword evidence="3" id="KW-1003">Cell membrane</keyword>
<dbReference type="PROSITE" id="PS50297">
    <property type="entry name" value="ANK_REP_REGION"/>
    <property type="match status" value="1"/>
</dbReference>
<dbReference type="GO" id="GO:0098703">
    <property type="term" value="P:calcium ion import across plasma membrane"/>
    <property type="evidence" value="ECO:0007669"/>
    <property type="project" value="TreeGrafter"/>
</dbReference>
<sequence length="648" mass="72859">MAKVAPQKTPPSAEIEDIEEAPAPAMASGFEDHMREQLLMACETGDVDLLNQFLEKAEREKILSVRDSQTWPLLAIAASRGHQALVVRLVDYGCPVDIQDEYGTTPLYRAVGFRQNPIVKLLLARGANIRHVNKDGNNIIHNSAYVSNDFATIQALKAGVDPTQPNAVERISLLDMVEKQPHLAMVYLDSKVKPLSNYVQYSKMLYDFTGLDYKDSQGLMDTPIEAMINSPASNFLLCHMLVKQYLMWQWRLYGRRFFIGNLVQHVVLLVLVTYITITSSYKRLRPGGEVYEYCPCSSGADIVLDVVRAAAELMLLPVCGYAIMQEVQEYRRSGNTQVRVRGAGLLSRLLRLLFRADTDIHQTRAAVVAVPRYLLDVWNLLDLGSLLLLVALAAVRVAAIVQHREVLSPRAESYALAVLVIGVWVKLLALAGVFRATGPKIRVLRRMVINAIEFSVLYLLFYIAIAVALFAVLCARTDLDYNPYGTMLRSFLGTFQITLAASDPTVYERDAFATALYFFWTILSTVLLLSLIVAILSYDFQVGVEVAEQEWLVVFGGYLLKTQRLLGDAVVQRLKVDDLQRCHEMGGFQTPLGEAKTNLPAMHTAIPAKLFVIWEDTTTWPPDFRQKMDLEFSYDDEDFNPLPSYIRR</sequence>
<evidence type="ECO:0000256" key="3">
    <source>
        <dbReference type="ARBA" id="ARBA00022475"/>
    </source>
</evidence>
<dbReference type="InterPro" id="IPR036770">
    <property type="entry name" value="Ankyrin_rpt-contain_sf"/>
</dbReference>
<feature type="region of interest" description="Disordered" evidence="13">
    <location>
        <begin position="1"/>
        <end position="22"/>
    </location>
</feature>
<feature type="transmembrane region" description="Helical" evidence="14">
    <location>
        <begin position="413"/>
        <end position="434"/>
    </location>
</feature>
<dbReference type="SMART" id="SM00248">
    <property type="entry name" value="ANK"/>
    <property type="match status" value="4"/>
</dbReference>
<dbReference type="SUPFAM" id="SSF48403">
    <property type="entry name" value="Ankyrin repeat"/>
    <property type="match status" value="1"/>
</dbReference>
<evidence type="ECO:0000256" key="6">
    <source>
        <dbReference type="ARBA" id="ARBA00022737"/>
    </source>
</evidence>
<feature type="transmembrane region" description="Helical" evidence="14">
    <location>
        <begin position="257"/>
        <end position="277"/>
    </location>
</feature>
<dbReference type="Proteomes" id="UP000747399">
    <property type="component" value="Unassembled WGS sequence"/>
</dbReference>
<evidence type="ECO:0000313" key="17">
    <source>
        <dbReference type="Proteomes" id="UP000747399"/>
    </source>
</evidence>
<evidence type="ECO:0000256" key="12">
    <source>
        <dbReference type="PROSITE-ProRule" id="PRU00023"/>
    </source>
</evidence>
<evidence type="ECO:0000259" key="15">
    <source>
        <dbReference type="Pfam" id="PF00520"/>
    </source>
</evidence>
<evidence type="ECO:0000256" key="2">
    <source>
        <dbReference type="ARBA" id="ARBA00022448"/>
    </source>
</evidence>
<keyword evidence="17" id="KW-1185">Reference proteome</keyword>
<keyword evidence="7" id="KW-0106">Calcium</keyword>
<dbReference type="InterPro" id="IPR024862">
    <property type="entry name" value="TRPV"/>
</dbReference>